<sequence length="161" mass="18184">MKLISYMMFALLFSLSGCSSQKKLVKNPPFEMGDATCQRWVGGRAESGSGLLLNIPVDNAVATNTPLQQAFFRGRVADIKVEEKDGEWMAIANFINQREEKPDMVMHADPKKEVGNRPPKLEEKFPFELGPDECVVSYMEDGKTKYFKITGIKEKKPLTYQ</sequence>
<name>A0A0D5YT59_9FLAO</name>
<organism evidence="2 3">
    <name type="scientific">Flagellimonas lutaonensis</name>
    <dbReference type="NCBI Taxonomy" id="516051"/>
    <lineage>
        <taxon>Bacteria</taxon>
        <taxon>Pseudomonadati</taxon>
        <taxon>Bacteroidota</taxon>
        <taxon>Flavobacteriia</taxon>
        <taxon>Flavobacteriales</taxon>
        <taxon>Flavobacteriaceae</taxon>
        <taxon>Flagellimonas</taxon>
    </lineage>
</organism>
<dbReference type="KEGG" id="mlt:VC82_1407"/>
<protein>
    <recommendedName>
        <fullName evidence="4">Lipoprotein</fullName>
    </recommendedName>
</protein>
<keyword evidence="3" id="KW-1185">Reference proteome</keyword>
<dbReference type="Proteomes" id="UP000032726">
    <property type="component" value="Chromosome"/>
</dbReference>
<evidence type="ECO:0008006" key="4">
    <source>
        <dbReference type="Google" id="ProtNLM"/>
    </source>
</evidence>
<dbReference type="PROSITE" id="PS51257">
    <property type="entry name" value="PROKAR_LIPOPROTEIN"/>
    <property type="match status" value="1"/>
</dbReference>
<dbReference type="HOGENOM" id="CLU_133190_0_0_10"/>
<dbReference type="OrthoDB" id="1364277at2"/>
<gene>
    <name evidence="2" type="ORF">VC82_1407</name>
</gene>
<dbReference type="AlphaFoldDB" id="A0A0D5YT59"/>
<dbReference type="RefSeq" id="WP_045801736.1">
    <property type="nucleotide sequence ID" value="NZ_CP011071.1"/>
</dbReference>
<evidence type="ECO:0000256" key="1">
    <source>
        <dbReference type="SAM" id="SignalP"/>
    </source>
</evidence>
<keyword evidence="1" id="KW-0732">Signal</keyword>
<accession>A0A0D5YT59</accession>
<evidence type="ECO:0000313" key="2">
    <source>
        <dbReference type="EMBL" id="AKA35031.1"/>
    </source>
</evidence>
<dbReference type="EMBL" id="CP011071">
    <property type="protein sequence ID" value="AKA35031.1"/>
    <property type="molecule type" value="Genomic_DNA"/>
</dbReference>
<dbReference type="STRING" id="516051.VC82_1407"/>
<evidence type="ECO:0000313" key="3">
    <source>
        <dbReference type="Proteomes" id="UP000032726"/>
    </source>
</evidence>
<proteinExistence type="predicted"/>
<reference evidence="2 3" key="1">
    <citation type="submission" date="2015-03" db="EMBL/GenBank/DDBJ databases">
        <title>Complete genome sequence of Muricauda lutaonensis CC-HSB-11T, isolated from a coastal hot spring.</title>
        <authorList>
            <person name="Kim K.M."/>
        </authorList>
    </citation>
    <scope>NUCLEOTIDE SEQUENCE [LARGE SCALE GENOMIC DNA]</scope>
    <source>
        <strain evidence="2 3">CC-HSB-11</strain>
    </source>
</reference>
<dbReference type="PATRIC" id="fig|516051.4.peg.1454"/>
<feature type="chain" id="PRO_5002300128" description="Lipoprotein" evidence="1">
    <location>
        <begin position="20"/>
        <end position="161"/>
    </location>
</feature>
<feature type="signal peptide" evidence="1">
    <location>
        <begin position="1"/>
        <end position="19"/>
    </location>
</feature>